<gene>
    <name evidence="1" type="ORF">NDU88_006987</name>
</gene>
<dbReference type="Proteomes" id="UP001066276">
    <property type="component" value="Chromosome 2_1"/>
</dbReference>
<proteinExistence type="predicted"/>
<dbReference type="AlphaFoldDB" id="A0AAV7VNE4"/>
<evidence type="ECO:0000313" key="2">
    <source>
        <dbReference type="Proteomes" id="UP001066276"/>
    </source>
</evidence>
<comment type="caution">
    <text evidence="1">The sequence shown here is derived from an EMBL/GenBank/DDBJ whole genome shotgun (WGS) entry which is preliminary data.</text>
</comment>
<name>A0AAV7VNE4_PLEWA</name>
<reference evidence="1" key="1">
    <citation type="journal article" date="2022" name="bioRxiv">
        <title>Sequencing and chromosome-scale assembly of the giantPleurodeles waltlgenome.</title>
        <authorList>
            <person name="Brown T."/>
            <person name="Elewa A."/>
            <person name="Iarovenko S."/>
            <person name="Subramanian E."/>
            <person name="Araus A.J."/>
            <person name="Petzold A."/>
            <person name="Susuki M."/>
            <person name="Suzuki K.-i.T."/>
            <person name="Hayashi T."/>
            <person name="Toyoda A."/>
            <person name="Oliveira C."/>
            <person name="Osipova E."/>
            <person name="Leigh N.D."/>
            <person name="Simon A."/>
            <person name="Yun M.H."/>
        </authorList>
    </citation>
    <scope>NUCLEOTIDE SEQUENCE</scope>
    <source>
        <strain evidence="1">20211129_DDA</strain>
        <tissue evidence="1">Liver</tissue>
    </source>
</reference>
<dbReference type="EMBL" id="JANPWB010000003">
    <property type="protein sequence ID" value="KAJ1203194.1"/>
    <property type="molecule type" value="Genomic_DNA"/>
</dbReference>
<accession>A0AAV7VNE4</accession>
<evidence type="ECO:0000313" key="1">
    <source>
        <dbReference type="EMBL" id="KAJ1203194.1"/>
    </source>
</evidence>
<sequence length="128" mass="14552">MIYDEPSTSQSAGGFNWDMGFKETLDFDEDNEMALVGADLDVGKEITSLGVFMFYRARRERQSGAIVELVKGLHPVQRGTFLEVRKEVVSIRILRMRSRFQWRRFRGLAPGADVLKTPVPGTLWDLGI</sequence>
<protein>
    <submittedName>
        <fullName evidence="1">Uncharacterized protein</fullName>
    </submittedName>
</protein>
<organism evidence="1 2">
    <name type="scientific">Pleurodeles waltl</name>
    <name type="common">Iberian ribbed newt</name>
    <dbReference type="NCBI Taxonomy" id="8319"/>
    <lineage>
        <taxon>Eukaryota</taxon>
        <taxon>Metazoa</taxon>
        <taxon>Chordata</taxon>
        <taxon>Craniata</taxon>
        <taxon>Vertebrata</taxon>
        <taxon>Euteleostomi</taxon>
        <taxon>Amphibia</taxon>
        <taxon>Batrachia</taxon>
        <taxon>Caudata</taxon>
        <taxon>Salamandroidea</taxon>
        <taxon>Salamandridae</taxon>
        <taxon>Pleurodelinae</taxon>
        <taxon>Pleurodeles</taxon>
    </lineage>
</organism>
<keyword evidence="2" id="KW-1185">Reference proteome</keyword>